<keyword evidence="2" id="KW-1185">Reference proteome</keyword>
<dbReference type="HOGENOM" id="CLU_3153751_0_0_4"/>
<organism evidence="1 2">
    <name type="scientific">Janthinobacterium agaricidamnosum NBRC 102515 = DSM 9628</name>
    <dbReference type="NCBI Taxonomy" id="1349767"/>
    <lineage>
        <taxon>Bacteria</taxon>
        <taxon>Pseudomonadati</taxon>
        <taxon>Pseudomonadota</taxon>
        <taxon>Betaproteobacteria</taxon>
        <taxon>Burkholderiales</taxon>
        <taxon>Oxalobacteraceae</taxon>
        <taxon>Janthinobacterium</taxon>
    </lineage>
</organism>
<sequence>MRQILQEKRRLFKLPGSFDEENPGRLLYAPGRDDFVAMQTSRQRHEII</sequence>
<dbReference type="Proteomes" id="UP000027604">
    <property type="component" value="Chromosome I"/>
</dbReference>
<evidence type="ECO:0000313" key="1">
    <source>
        <dbReference type="EMBL" id="CDG80757.1"/>
    </source>
</evidence>
<dbReference type="EMBL" id="HG322949">
    <property type="protein sequence ID" value="CDG80757.1"/>
    <property type="molecule type" value="Genomic_DNA"/>
</dbReference>
<dbReference type="PATRIC" id="fig|1349767.4.peg.3474"/>
<dbReference type="AlphaFoldDB" id="W0V0E7"/>
<reference evidence="1 2" key="1">
    <citation type="journal article" date="2015" name="Genome Announc.">
        <title>Genome Sequence of Mushroom Soft-Rot Pathogen Janthinobacterium agaricidamnosum.</title>
        <authorList>
            <person name="Graupner K."/>
            <person name="Lackner G."/>
            <person name="Hertweck C."/>
        </authorList>
    </citation>
    <scope>NUCLEOTIDE SEQUENCE [LARGE SCALE GENOMIC DNA]</scope>
    <source>
        <strain evidence="2">NBRC 102515 / DSM 9628</strain>
    </source>
</reference>
<evidence type="ECO:0000313" key="2">
    <source>
        <dbReference type="Proteomes" id="UP000027604"/>
    </source>
</evidence>
<proteinExistence type="predicted"/>
<name>W0V0E7_9BURK</name>
<gene>
    <name evidence="1" type="ORF">GJA_89</name>
</gene>
<protein>
    <submittedName>
        <fullName evidence="1">Uncharacterized protein</fullName>
    </submittedName>
</protein>
<accession>W0V0E7</accession>
<dbReference type="KEGG" id="jag:GJA_89"/>